<feature type="signal peptide" evidence="2">
    <location>
        <begin position="1"/>
        <end position="27"/>
    </location>
</feature>
<keyword evidence="1" id="KW-0472">Membrane</keyword>
<evidence type="ECO:0008006" key="5">
    <source>
        <dbReference type="Google" id="ProtNLM"/>
    </source>
</evidence>
<evidence type="ECO:0000313" key="3">
    <source>
        <dbReference type="EMBL" id="CDW76867.1"/>
    </source>
</evidence>
<sequence length="202" mass="22536">MSTTISKKSVMCMFLVLFAILMSQAQAIAGYDKCMNCFMKNRTGAFYCASSQQCLPTKSPQCPSNQIILKYTQCVEGFSACQNTTFTSFSINDESYQDFGLLPGYGCFIQIDRLKDGAVGTLKIIFDDTALKVYDDYNRNYQSGDQLNMPITENGWAARKVLVFNSGSDPLGFRAVYSQSIRLNYFISGIIGLLMLSINFII</sequence>
<evidence type="ECO:0000313" key="4">
    <source>
        <dbReference type="Proteomes" id="UP000039865"/>
    </source>
</evidence>
<keyword evidence="2" id="KW-0732">Signal</keyword>
<organism evidence="3 4">
    <name type="scientific">Stylonychia lemnae</name>
    <name type="common">Ciliate</name>
    <dbReference type="NCBI Taxonomy" id="5949"/>
    <lineage>
        <taxon>Eukaryota</taxon>
        <taxon>Sar</taxon>
        <taxon>Alveolata</taxon>
        <taxon>Ciliophora</taxon>
        <taxon>Intramacronucleata</taxon>
        <taxon>Spirotrichea</taxon>
        <taxon>Stichotrichia</taxon>
        <taxon>Sporadotrichida</taxon>
        <taxon>Oxytrichidae</taxon>
        <taxon>Stylonychinae</taxon>
        <taxon>Stylonychia</taxon>
    </lineage>
</organism>
<feature type="chain" id="PRO_5001729253" description="CUB domain-containing protein" evidence="2">
    <location>
        <begin position="28"/>
        <end position="202"/>
    </location>
</feature>
<dbReference type="EMBL" id="CCKQ01005617">
    <property type="protein sequence ID" value="CDW76867.1"/>
    <property type="molecule type" value="Genomic_DNA"/>
</dbReference>
<keyword evidence="1" id="KW-1133">Transmembrane helix</keyword>
<feature type="transmembrane region" description="Helical" evidence="1">
    <location>
        <begin position="183"/>
        <end position="201"/>
    </location>
</feature>
<proteinExistence type="predicted"/>
<name>A0A078A405_STYLE</name>
<dbReference type="Proteomes" id="UP000039865">
    <property type="component" value="Unassembled WGS sequence"/>
</dbReference>
<accession>A0A078A405</accession>
<keyword evidence="1" id="KW-0812">Transmembrane</keyword>
<keyword evidence="4" id="KW-1185">Reference proteome</keyword>
<protein>
    <recommendedName>
        <fullName evidence="5">CUB domain-containing protein</fullName>
    </recommendedName>
</protein>
<reference evidence="3 4" key="1">
    <citation type="submission" date="2014-06" db="EMBL/GenBank/DDBJ databases">
        <authorList>
            <person name="Swart Estienne"/>
        </authorList>
    </citation>
    <scope>NUCLEOTIDE SEQUENCE [LARGE SCALE GENOMIC DNA]</scope>
    <source>
        <strain evidence="3 4">130c</strain>
    </source>
</reference>
<gene>
    <name evidence="3" type="primary">Contig4996.g5351</name>
    <name evidence="3" type="ORF">STYLEM_5832</name>
</gene>
<dbReference type="AlphaFoldDB" id="A0A078A405"/>
<evidence type="ECO:0000256" key="1">
    <source>
        <dbReference type="SAM" id="Phobius"/>
    </source>
</evidence>
<dbReference type="InParanoid" id="A0A078A405"/>
<evidence type="ECO:0000256" key="2">
    <source>
        <dbReference type="SAM" id="SignalP"/>
    </source>
</evidence>